<dbReference type="EMBL" id="CP154834">
    <property type="protein sequence ID" value="XAO73694.1"/>
    <property type="molecule type" value="Genomic_DNA"/>
</dbReference>
<name>A0AAU6WMA2_9FLAO</name>
<feature type="domain" description="Tail sheath protein C-terminal" evidence="2">
    <location>
        <begin position="372"/>
        <end position="471"/>
    </location>
</feature>
<comment type="similarity">
    <text evidence="1">Belongs to the myoviridae tail sheath protein family.</text>
</comment>
<dbReference type="RefSeq" id="WP_345766102.1">
    <property type="nucleotide sequence ID" value="NZ_CP154834.1"/>
</dbReference>
<evidence type="ECO:0000259" key="2">
    <source>
        <dbReference type="Pfam" id="PF17482"/>
    </source>
</evidence>
<evidence type="ECO:0000256" key="1">
    <source>
        <dbReference type="ARBA" id="ARBA00008005"/>
    </source>
</evidence>
<dbReference type="InterPro" id="IPR052042">
    <property type="entry name" value="Tail_sheath_structural"/>
</dbReference>
<dbReference type="PANTHER" id="PTHR35861:SF1">
    <property type="entry name" value="PHAGE TAIL SHEATH PROTEIN"/>
    <property type="match status" value="1"/>
</dbReference>
<dbReference type="Pfam" id="PF17482">
    <property type="entry name" value="Phage_sheath_1C"/>
    <property type="match status" value="1"/>
</dbReference>
<evidence type="ECO:0000313" key="3">
    <source>
        <dbReference type="EMBL" id="XAO73694.1"/>
    </source>
</evidence>
<dbReference type="Proteomes" id="UP001463665">
    <property type="component" value="Chromosome"/>
</dbReference>
<protein>
    <submittedName>
        <fullName evidence="3">Phage tail sheath C-terminal domain-containing protein</fullName>
    </submittedName>
</protein>
<evidence type="ECO:0000313" key="4">
    <source>
        <dbReference type="Proteomes" id="UP001463665"/>
    </source>
</evidence>
<organism evidence="3 4">
    <name type="scientific">Chryseobacterium endophyticum</name>
    <dbReference type="NCBI Taxonomy" id="1854762"/>
    <lineage>
        <taxon>Bacteria</taxon>
        <taxon>Pseudomonadati</taxon>
        <taxon>Bacteroidota</taxon>
        <taxon>Flavobacteriia</taxon>
        <taxon>Flavobacteriales</taxon>
        <taxon>Weeksellaceae</taxon>
        <taxon>Chryseobacterium group</taxon>
        <taxon>Chryseobacterium</taxon>
    </lineage>
</organism>
<proteinExistence type="inferred from homology"/>
<dbReference type="AlphaFoldDB" id="A0AAU6WMA2"/>
<dbReference type="PANTHER" id="PTHR35861">
    <property type="match status" value="1"/>
</dbReference>
<sequence length="478" mass="52704">MYYSLQMYFANGGGPCYIVSAGTYASANQGIQKSALVTGLNMTDTIKKPVLIVFTDAVSLTDQDEFYDLYNLAIAKADDETKNRFALLDTYYGNSVTTSDNLNTIEKFRNKINTTSHAAAYFPHFETVLNYTFDETQTPITHTGLQATGQSSAVFYANEIAALDRLKSLASDEISSGSENSFVLADLLDQAIDIAAKVKETADVKTGLTTAIDNARYLSDALYDGVIDDFNENTPVFNGEFEALKTAVLNAKDEKGDADGIILKDLQASHSVLYNRVKEAIRSLKVILPPSSAMAGVYARVDRMKGPWKAPANISLNGVVAPTEKISDQEQSDLNIHSTGKSVNAIRTFSGKGTLVWGARTLSGKDKKDDGKDNEWKYIQVRRYYDMIRYALSGVLVNFIDEPNISFTWLHARTTLENFLNQQWKDGALAGSIPEEAYQVDVKGDQTKAKTMNVIVKLALVRPAEFIVLNFSHQLQQS</sequence>
<accession>A0AAU6WMA2</accession>
<dbReference type="Gene3D" id="3.40.50.11780">
    <property type="match status" value="1"/>
</dbReference>
<dbReference type="InterPro" id="IPR020287">
    <property type="entry name" value="Tail_sheath_C"/>
</dbReference>
<keyword evidence="4" id="KW-1185">Reference proteome</keyword>
<reference evidence="3 4" key="1">
    <citation type="submission" date="2024-04" db="EMBL/GenBank/DDBJ databases">
        <title>Genome sequencing and assembly of rice foliar adapted Chryseobacterium endophyticum OsEnb-ALM-A6.</title>
        <authorList>
            <person name="Kumar S."/>
            <person name="Javed M."/>
            <person name="Chouhan V."/>
            <person name="Charishma K."/>
            <person name="Patel A."/>
            <person name="Kumar M."/>
            <person name="Sahu K.P."/>
            <person name="Kumar A."/>
        </authorList>
    </citation>
    <scope>NUCLEOTIDE SEQUENCE [LARGE SCALE GENOMIC DNA]</scope>
    <source>
        <strain evidence="3 4">OsEnb-ALM-A6</strain>
    </source>
</reference>
<gene>
    <name evidence="3" type="ORF">AAFP95_18535</name>
</gene>